<dbReference type="SMART" id="SM00360">
    <property type="entry name" value="RRM"/>
    <property type="match status" value="2"/>
</dbReference>
<dbReference type="GO" id="GO:0005730">
    <property type="term" value="C:nucleolus"/>
    <property type="evidence" value="ECO:0007669"/>
    <property type="project" value="TreeGrafter"/>
</dbReference>
<dbReference type="PROSITE" id="PS50102">
    <property type="entry name" value="RRM"/>
    <property type="match status" value="2"/>
</dbReference>
<feature type="domain" description="RRM" evidence="2">
    <location>
        <begin position="9"/>
        <end position="93"/>
    </location>
</feature>
<dbReference type="SUPFAM" id="SSF54928">
    <property type="entry name" value="RNA-binding domain, RBD"/>
    <property type="match status" value="1"/>
</dbReference>
<keyword evidence="1" id="KW-0694">RNA-binding</keyword>
<evidence type="ECO:0000313" key="4">
    <source>
        <dbReference type="Proteomes" id="UP000196158"/>
    </source>
</evidence>
<dbReference type="AlphaFoldDB" id="A0A1X7R4D9"/>
<reference evidence="3 4" key="1">
    <citation type="submission" date="2017-04" db="EMBL/GenBank/DDBJ databases">
        <authorList>
            <person name="Afonso C.L."/>
            <person name="Miller P.J."/>
            <person name="Scott M.A."/>
            <person name="Spackman E."/>
            <person name="Goraichik I."/>
            <person name="Dimitrov K.M."/>
            <person name="Suarez D.L."/>
            <person name="Swayne D.E."/>
        </authorList>
    </citation>
    <scope>NUCLEOTIDE SEQUENCE [LARGE SCALE GENOMIC DNA]</scope>
</reference>
<dbReference type="InterPro" id="IPR012677">
    <property type="entry name" value="Nucleotide-bd_a/b_plait_sf"/>
</dbReference>
<dbReference type="GO" id="GO:0003723">
    <property type="term" value="F:RNA binding"/>
    <property type="evidence" value="ECO:0007669"/>
    <property type="project" value="UniProtKB-UniRule"/>
</dbReference>
<feature type="domain" description="RRM" evidence="2">
    <location>
        <begin position="118"/>
        <end position="200"/>
    </location>
</feature>
<dbReference type="PANTHER" id="PTHR48030:SF3">
    <property type="entry name" value="SPLICING FACTOR 3B SUBUNIT 4"/>
    <property type="match status" value="1"/>
</dbReference>
<dbReference type="Proteomes" id="UP000196158">
    <property type="component" value="Unassembled WGS sequence"/>
</dbReference>
<evidence type="ECO:0000313" key="3">
    <source>
        <dbReference type="EMBL" id="SMN20505.1"/>
    </source>
</evidence>
<name>A0A1X7R4D9_9SACH</name>
<accession>A0A1X7R4D9</accession>
<dbReference type="STRING" id="1789683.A0A1X7R4D9"/>
<dbReference type="EMBL" id="FXLY01000005">
    <property type="protein sequence ID" value="SMN20505.1"/>
    <property type="molecule type" value="Genomic_DNA"/>
</dbReference>
<dbReference type="InterPro" id="IPR035979">
    <property type="entry name" value="RBD_domain_sf"/>
</dbReference>
<gene>
    <name evidence="3" type="ORF">KASA_0N04950G</name>
</gene>
<dbReference type="Pfam" id="PF00076">
    <property type="entry name" value="RRM_1"/>
    <property type="match status" value="2"/>
</dbReference>
<dbReference type="InterPro" id="IPR000504">
    <property type="entry name" value="RRM_dom"/>
</dbReference>
<evidence type="ECO:0000259" key="2">
    <source>
        <dbReference type="PROSITE" id="PS50102"/>
    </source>
</evidence>
<evidence type="ECO:0000256" key="1">
    <source>
        <dbReference type="PROSITE-ProRule" id="PRU00176"/>
    </source>
</evidence>
<organism evidence="3 4">
    <name type="scientific">Maudiozyma saulgeensis</name>
    <dbReference type="NCBI Taxonomy" id="1789683"/>
    <lineage>
        <taxon>Eukaryota</taxon>
        <taxon>Fungi</taxon>
        <taxon>Dikarya</taxon>
        <taxon>Ascomycota</taxon>
        <taxon>Saccharomycotina</taxon>
        <taxon>Saccharomycetes</taxon>
        <taxon>Saccharomycetales</taxon>
        <taxon>Saccharomycetaceae</taxon>
        <taxon>Maudiozyma</taxon>
    </lineage>
</organism>
<protein>
    <submittedName>
        <fullName evidence="3">Similar to Saccharomyces cerevisiae YOR319W HSH49 U2-snRNP associated splicing factor with similarity to the mammalian splicing factor SAP49</fullName>
    </submittedName>
</protein>
<proteinExistence type="predicted"/>
<dbReference type="GO" id="GO:0071011">
    <property type="term" value="C:precatalytic spliceosome"/>
    <property type="evidence" value="ECO:0007669"/>
    <property type="project" value="TreeGrafter"/>
</dbReference>
<dbReference type="InterPro" id="IPR052084">
    <property type="entry name" value="SF3B4_spliceosome_assoc"/>
</dbReference>
<dbReference type="OrthoDB" id="10259687at2759"/>
<dbReference type="GO" id="GO:0048026">
    <property type="term" value="P:positive regulation of mRNA splicing, via spliceosome"/>
    <property type="evidence" value="ECO:0007669"/>
    <property type="project" value="TreeGrafter"/>
</dbReference>
<sequence length="226" mass="26073">MNNSTDSSRSVYVGNIDPRVTKEELYELFIQLGPVNKIRYPKDKVLQTYQGFAFIEFSTEKDLEYVINLVSKTNNGNIVKLYDRWLRIRRTGDNTTNTNSNKDKKLQSTENIDNIPLAKIIIEGLDDIIDSKTLTRIITKFGKIYQPIEIFSNSSENQEDTNIRSCYIYFNYYRDADKVIQKLNDSHVGNAHVTVKYAKRPLGQKGIYGSKIDRIMNSEAEKHGLL</sequence>
<dbReference type="Gene3D" id="3.30.70.330">
    <property type="match status" value="2"/>
</dbReference>
<dbReference type="PANTHER" id="PTHR48030">
    <property type="entry name" value="SPLICING FACTOR 3B SUBUNIT 4"/>
    <property type="match status" value="1"/>
</dbReference>
<keyword evidence="4" id="KW-1185">Reference proteome</keyword>